<name>A0A8B8CV02_CRAVI</name>
<feature type="chain" id="PRO_5034434676" evidence="3">
    <location>
        <begin position="23"/>
        <end position="168"/>
    </location>
</feature>
<feature type="signal peptide" evidence="3">
    <location>
        <begin position="1"/>
        <end position="22"/>
    </location>
</feature>
<feature type="transmembrane region" description="Helical" evidence="2">
    <location>
        <begin position="41"/>
        <end position="66"/>
    </location>
</feature>
<reference evidence="5" key="1">
    <citation type="submission" date="2025-08" db="UniProtKB">
        <authorList>
            <consortium name="RefSeq"/>
        </authorList>
    </citation>
    <scope>IDENTIFICATION</scope>
    <source>
        <tissue evidence="5">Whole sample</tissue>
    </source>
</reference>
<dbReference type="AlphaFoldDB" id="A0A8B8CV02"/>
<evidence type="ECO:0000256" key="2">
    <source>
        <dbReference type="SAM" id="Phobius"/>
    </source>
</evidence>
<evidence type="ECO:0000256" key="1">
    <source>
        <dbReference type="SAM" id="MobiDB-lite"/>
    </source>
</evidence>
<gene>
    <name evidence="5" type="primary">LOC111121336</name>
</gene>
<sequence length="168" mass="17819">MDGLEPLLLIPLLSVFIGYVEAKHCYVYEYRNDDCDEDDTGLIVGAVIGAILGVLFILGIIAVICVKCCKTTKHGAVIHPNGGQSTQVYGQSTTVQPGGFSSTYVHATPTAPPQIWSYSTPQTGSSSLQNNDPPPYSFSGPTSSAGNVPPPPVYNDIGPNNNSFPPKY</sequence>
<feature type="compositionally biased region" description="Polar residues" evidence="1">
    <location>
        <begin position="158"/>
        <end position="168"/>
    </location>
</feature>
<keyword evidence="2" id="KW-1133">Transmembrane helix</keyword>
<accession>A0A8B8CV02</accession>
<organism evidence="4 5">
    <name type="scientific">Crassostrea virginica</name>
    <name type="common">Eastern oyster</name>
    <dbReference type="NCBI Taxonomy" id="6565"/>
    <lineage>
        <taxon>Eukaryota</taxon>
        <taxon>Metazoa</taxon>
        <taxon>Spiralia</taxon>
        <taxon>Lophotrochozoa</taxon>
        <taxon>Mollusca</taxon>
        <taxon>Bivalvia</taxon>
        <taxon>Autobranchia</taxon>
        <taxon>Pteriomorphia</taxon>
        <taxon>Ostreida</taxon>
        <taxon>Ostreoidea</taxon>
        <taxon>Ostreidae</taxon>
        <taxon>Crassostrea</taxon>
    </lineage>
</organism>
<evidence type="ECO:0000313" key="5">
    <source>
        <dbReference type="RefSeq" id="XP_022318276.1"/>
    </source>
</evidence>
<keyword evidence="2" id="KW-0472">Membrane</keyword>
<evidence type="ECO:0000256" key="3">
    <source>
        <dbReference type="SAM" id="SignalP"/>
    </source>
</evidence>
<feature type="region of interest" description="Disordered" evidence="1">
    <location>
        <begin position="115"/>
        <end position="168"/>
    </location>
</feature>
<feature type="compositionally biased region" description="Polar residues" evidence="1">
    <location>
        <begin position="116"/>
        <end position="131"/>
    </location>
</feature>
<dbReference type="KEGG" id="cvn:111121336"/>
<dbReference type="RefSeq" id="XP_022318276.1">
    <property type="nucleotide sequence ID" value="XM_022462568.1"/>
</dbReference>
<protein>
    <submittedName>
        <fullName evidence="5">Proline-rich receptor-like protein kinase PERK7</fullName>
    </submittedName>
</protein>
<keyword evidence="2" id="KW-0812">Transmembrane</keyword>
<dbReference type="GeneID" id="111121336"/>
<proteinExistence type="predicted"/>
<dbReference type="Proteomes" id="UP000694844">
    <property type="component" value="Chromosome 2"/>
</dbReference>
<keyword evidence="3" id="KW-0732">Signal</keyword>
<keyword evidence="4" id="KW-1185">Reference proteome</keyword>
<evidence type="ECO:0000313" key="4">
    <source>
        <dbReference type="Proteomes" id="UP000694844"/>
    </source>
</evidence>